<reference evidence="14 15" key="1">
    <citation type="journal article" date="2015" name="Annu Rev Anim Biosci">
        <title>The Genome 10K Project: a way forward.</title>
        <authorList>
            <person name="Koepfli K.P."/>
            <person name="Paten B."/>
            <person name="O'Brien S.J."/>
            <person name="Koepfli K.P."/>
            <person name="Paten B."/>
            <person name="Antunes A."/>
            <person name="Belov K."/>
            <person name="Bustamante C."/>
            <person name="Castoe T.A."/>
            <person name="Clawson H."/>
            <person name="Crawford A.J."/>
            <person name="Diekhans M."/>
            <person name="Distel D."/>
            <person name="Durbin R."/>
            <person name="Earl D."/>
            <person name="Fujita M.K."/>
            <person name="Gamble T."/>
            <person name="Georges A."/>
            <person name="Gemmell N."/>
            <person name="Gilbert M.T."/>
            <person name="Graves J.M."/>
            <person name="Green R.E."/>
            <person name="Hickey G."/>
            <person name="Jarvis E.D."/>
            <person name="Johnson W."/>
            <person name="Komissarov A."/>
            <person name="Korf I."/>
            <person name="Kuhn R."/>
            <person name="Larkin D.M."/>
            <person name="Lewin H."/>
            <person name="Lopez J.V."/>
            <person name="Ma J."/>
            <person name="Marques-Bonet T."/>
            <person name="Miller W."/>
            <person name="Murphy R."/>
            <person name="Pevzner P."/>
            <person name="Shapiro B."/>
            <person name="Steiner C."/>
            <person name="Tamazian G."/>
            <person name="Venkatesh B."/>
            <person name="Wang J."/>
            <person name="Wayne R."/>
            <person name="Wiley E."/>
            <person name="Yang H."/>
            <person name="Zhang G."/>
            <person name="Haussler D."/>
            <person name="Ryder O."/>
            <person name="O'Brien S.J."/>
        </authorList>
    </citation>
    <scope>NUCLEOTIDE SEQUENCE</scope>
</reference>
<keyword evidence="6" id="KW-1133">Transmembrane helix</keyword>
<evidence type="ECO:0000313" key="14">
    <source>
        <dbReference type="Ensembl" id="ENSRFEP00010025694.1"/>
    </source>
</evidence>
<reference evidence="15" key="3">
    <citation type="submission" date="2018-12" db="EMBL/GenBank/DDBJ databases">
        <title>G10K-VGP greater horseshoe bat female genome, primary haplotype.</title>
        <authorList>
            <person name="Teeling E."/>
            <person name="Myers G."/>
            <person name="Vernes S."/>
            <person name="Pippel M."/>
            <person name="Winkler S."/>
            <person name="Fedrigo O."/>
            <person name="Rhie A."/>
            <person name="Koren S."/>
            <person name="Phillippy A."/>
            <person name="Lewin H."/>
            <person name="Damas J."/>
            <person name="Howe K."/>
            <person name="Mountcastle J."/>
            <person name="Jarvis E.D."/>
        </authorList>
    </citation>
    <scope>NUCLEOTIDE SEQUENCE [LARGE SCALE GENOMIC DNA]</scope>
</reference>
<dbReference type="Ensembl" id="ENSRFET00010027921.1">
    <property type="protein sequence ID" value="ENSRFEP00010025694.1"/>
    <property type="gene ID" value="ENSRFEG00010016888.1"/>
</dbReference>
<feature type="signal peptide" evidence="12">
    <location>
        <begin position="1"/>
        <end position="23"/>
    </location>
</feature>
<evidence type="ECO:0000256" key="3">
    <source>
        <dbReference type="ARBA" id="ARBA00022692"/>
    </source>
</evidence>
<keyword evidence="11" id="KW-0393">Immunoglobulin domain</keyword>
<evidence type="ECO:0000256" key="7">
    <source>
        <dbReference type="ARBA" id="ARBA00023130"/>
    </source>
</evidence>
<evidence type="ECO:0000256" key="2">
    <source>
        <dbReference type="ARBA" id="ARBA00022588"/>
    </source>
</evidence>
<dbReference type="SUPFAM" id="SSF48726">
    <property type="entry name" value="Immunoglobulin"/>
    <property type="match status" value="1"/>
</dbReference>
<dbReference type="GO" id="GO:0009897">
    <property type="term" value="C:external side of plasma membrane"/>
    <property type="evidence" value="ECO:0007669"/>
    <property type="project" value="TreeGrafter"/>
</dbReference>
<keyword evidence="2" id="KW-0399">Innate immunity</keyword>
<keyword evidence="8" id="KW-0472">Membrane</keyword>
<dbReference type="InterPro" id="IPR003599">
    <property type="entry name" value="Ig_sub"/>
</dbReference>
<gene>
    <name evidence="14" type="primary">SLAMF7</name>
</gene>
<organism evidence="14 15">
    <name type="scientific">Rhinolophus ferrumequinum</name>
    <name type="common">Greater horseshoe bat</name>
    <dbReference type="NCBI Taxonomy" id="59479"/>
    <lineage>
        <taxon>Eukaryota</taxon>
        <taxon>Metazoa</taxon>
        <taxon>Chordata</taxon>
        <taxon>Craniata</taxon>
        <taxon>Vertebrata</taxon>
        <taxon>Euteleostomi</taxon>
        <taxon>Mammalia</taxon>
        <taxon>Eutheria</taxon>
        <taxon>Laurasiatheria</taxon>
        <taxon>Chiroptera</taxon>
        <taxon>Yinpterochiroptera</taxon>
        <taxon>Rhinolophoidea</taxon>
        <taxon>Rhinolophidae</taxon>
        <taxon>Rhinolophinae</taxon>
        <taxon>Rhinolophus</taxon>
    </lineage>
</organism>
<dbReference type="GO" id="GO:0042110">
    <property type="term" value="P:T cell activation"/>
    <property type="evidence" value="ECO:0007669"/>
    <property type="project" value="TreeGrafter"/>
</dbReference>
<evidence type="ECO:0000256" key="4">
    <source>
        <dbReference type="ARBA" id="ARBA00022729"/>
    </source>
</evidence>
<keyword evidence="4 12" id="KW-0732">Signal</keyword>
<evidence type="ECO:0000256" key="1">
    <source>
        <dbReference type="ARBA" id="ARBA00004479"/>
    </source>
</evidence>
<evidence type="ECO:0000256" key="6">
    <source>
        <dbReference type="ARBA" id="ARBA00022989"/>
    </source>
</evidence>
<dbReference type="GO" id="GO:0002250">
    <property type="term" value="P:adaptive immune response"/>
    <property type="evidence" value="ECO:0007669"/>
    <property type="project" value="UniProtKB-KW"/>
</dbReference>
<dbReference type="Gene3D" id="2.60.40.10">
    <property type="entry name" value="Immunoglobulins"/>
    <property type="match status" value="1"/>
</dbReference>
<protein>
    <submittedName>
        <fullName evidence="14">SLAM family member 7</fullName>
    </submittedName>
</protein>
<evidence type="ECO:0000256" key="10">
    <source>
        <dbReference type="ARBA" id="ARBA00023180"/>
    </source>
</evidence>
<reference evidence="14" key="4">
    <citation type="submission" date="2025-08" db="UniProtKB">
        <authorList>
            <consortium name="Ensembl"/>
        </authorList>
    </citation>
    <scope>IDENTIFICATION</scope>
</reference>
<proteinExistence type="predicted"/>
<dbReference type="CDD" id="cd16842">
    <property type="entry name" value="Ig_SLAM-like_N"/>
    <property type="match status" value="1"/>
</dbReference>
<dbReference type="GO" id="GO:0045087">
    <property type="term" value="P:innate immune response"/>
    <property type="evidence" value="ECO:0007669"/>
    <property type="project" value="UniProtKB-KW"/>
</dbReference>
<dbReference type="InterPro" id="IPR036179">
    <property type="entry name" value="Ig-like_dom_sf"/>
</dbReference>
<dbReference type="AlphaFoldDB" id="A0A671FPR8"/>
<keyword evidence="15" id="KW-1185">Reference proteome</keyword>
<dbReference type="FunFam" id="2.60.40.10:FF:000820">
    <property type="entry name" value="SLAM family member 7"/>
    <property type="match status" value="1"/>
</dbReference>
<dbReference type="InterPro" id="IPR013783">
    <property type="entry name" value="Ig-like_fold"/>
</dbReference>
<feature type="domain" description="Immunoglobulin" evidence="13">
    <location>
        <begin position="26"/>
        <end position="129"/>
    </location>
</feature>
<evidence type="ECO:0000256" key="12">
    <source>
        <dbReference type="SAM" id="SignalP"/>
    </source>
</evidence>
<accession>A0A671FPR8</accession>
<evidence type="ECO:0000259" key="13">
    <source>
        <dbReference type="SMART" id="SM00409"/>
    </source>
</evidence>
<feature type="chain" id="PRO_5025572240" evidence="12">
    <location>
        <begin position="24"/>
        <end position="169"/>
    </location>
</feature>
<evidence type="ECO:0000256" key="9">
    <source>
        <dbReference type="ARBA" id="ARBA00023157"/>
    </source>
</evidence>
<dbReference type="SMART" id="SM00409">
    <property type="entry name" value="IG"/>
    <property type="match status" value="1"/>
</dbReference>
<evidence type="ECO:0000256" key="8">
    <source>
        <dbReference type="ARBA" id="ARBA00023136"/>
    </source>
</evidence>
<dbReference type="GeneTree" id="ENSGT01030000234540"/>
<dbReference type="Pfam" id="PF07686">
    <property type="entry name" value="V-set"/>
    <property type="match status" value="1"/>
</dbReference>
<keyword evidence="7" id="KW-1064">Adaptive immunity</keyword>
<evidence type="ECO:0000256" key="11">
    <source>
        <dbReference type="ARBA" id="ARBA00023319"/>
    </source>
</evidence>
<keyword evidence="5" id="KW-0391">Immunity</keyword>
<sequence>MPGSPACFILIFLLCQLTEPAASGTLKKLVGALGGSVTFPLTHSVNQIDSIVWILNTTILVTIQPKMADRQDNIIVIQNHNKKRVNFPHGNYSLKLSKLNKSDSGTYRVEIYSSSLQGPFIQEYELHVYENYSRGKFNKYALFHGTNTQKDGKTPPTAHITRYTKAICI</sequence>
<reference evidence="14" key="5">
    <citation type="submission" date="2025-09" db="UniProtKB">
        <authorList>
            <consortium name="Ensembl"/>
        </authorList>
    </citation>
    <scope>IDENTIFICATION</scope>
</reference>
<evidence type="ECO:0000256" key="5">
    <source>
        <dbReference type="ARBA" id="ARBA00022859"/>
    </source>
</evidence>
<keyword evidence="9" id="KW-1015">Disulfide bond</keyword>
<evidence type="ECO:0000313" key="15">
    <source>
        <dbReference type="Proteomes" id="UP000472240"/>
    </source>
</evidence>
<dbReference type="PANTHER" id="PTHR12080:SF46">
    <property type="entry name" value="SLAM FAMILY MEMBER 7"/>
    <property type="match status" value="1"/>
</dbReference>
<keyword evidence="10" id="KW-0325">Glycoprotein</keyword>
<keyword evidence="3" id="KW-0812">Transmembrane</keyword>
<dbReference type="Proteomes" id="UP000472240">
    <property type="component" value="Chromosome 22"/>
</dbReference>
<reference evidence="14 15" key="2">
    <citation type="journal article" date="2018" name="Annu Rev Anim Biosci">
        <title>Bat Biology, Genomes, and the Bat1K Project: To Generate Chromosome-Level Genomes for All Living Bat Species.</title>
        <authorList>
            <person name="Teeling E.C."/>
            <person name="Vernes S.C."/>
            <person name="Davalos L.M."/>
            <person name="Ray D.A."/>
            <person name="Gilbert M.T.P."/>
            <person name="Myers E."/>
        </authorList>
    </citation>
    <scope>NUCLEOTIDE SEQUENCE</scope>
</reference>
<dbReference type="InterPro" id="IPR015631">
    <property type="entry name" value="CD2/SLAM_rcpt"/>
</dbReference>
<dbReference type="PANTHER" id="PTHR12080">
    <property type="entry name" value="SIGNALING LYMPHOCYTIC ACTIVATION MOLECULE"/>
    <property type="match status" value="1"/>
</dbReference>
<dbReference type="InterPro" id="IPR013106">
    <property type="entry name" value="Ig_V-set"/>
</dbReference>
<name>A0A671FPR8_RHIFE</name>
<comment type="subcellular location">
    <subcellularLocation>
        <location evidence="1">Membrane</location>
        <topology evidence="1">Single-pass type I membrane protein</topology>
    </subcellularLocation>
</comment>